<keyword evidence="11" id="KW-1185">Reference proteome</keyword>
<feature type="transmembrane region" description="Helical" evidence="9">
    <location>
        <begin position="294"/>
        <end position="315"/>
    </location>
</feature>
<dbReference type="Gene3D" id="1.10.3470.10">
    <property type="entry name" value="ABC transporter involved in vitamin B12 uptake, BtuC"/>
    <property type="match status" value="1"/>
</dbReference>
<gene>
    <name evidence="10" type="ORF">QFZ46_001973</name>
</gene>
<dbReference type="RefSeq" id="WP_307360919.1">
    <property type="nucleotide sequence ID" value="NZ_JAUSXK010000001.1"/>
</dbReference>
<keyword evidence="7 9" id="KW-0472">Membrane</keyword>
<reference evidence="10 11" key="1">
    <citation type="submission" date="2023-07" db="EMBL/GenBank/DDBJ databases">
        <title>Comparative genomics of wheat-associated soil bacteria to identify genetic determinants of phenazine resistance.</title>
        <authorList>
            <person name="Mouncey N."/>
        </authorList>
    </citation>
    <scope>NUCLEOTIDE SEQUENCE [LARGE SCALE GENOMIC DNA]</scope>
    <source>
        <strain evidence="10 11">W2I7</strain>
    </source>
</reference>
<name>A0ABU0P8Z3_9MICO</name>
<evidence type="ECO:0000256" key="6">
    <source>
        <dbReference type="ARBA" id="ARBA00022989"/>
    </source>
</evidence>
<keyword evidence="4" id="KW-1003">Cell membrane</keyword>
<feature type="compositionally biased region" description="Basic and acidic residues" evidence="8">
    <location>
        <begin position="45"/>
        <end position="56"/>
    </location>
</feature>
<keyword evidence="3" id="KW-0813">Transport</keyword>
<dbReference type="InterPro" id="IPR037294">
    <property type="entry name" value="ABC_BtuC-like"/>
</dbReference>
<feature type="transmembrane region" description="Helical" evidence="9">
    <location>
        <begin position="349"/>
        <end position="371"/>
    </location>
</feature>
<evidence type="ECO:0000256" key="7">
    <source>
        <dbReference type="ARBA" id="ARBA00023136"/>
    </source>
</evidence>
<feature type="transmembrane region" description="Helical" evidence="9">
    <location>
        <begin position="218"/>
        <end position="238"/>
    </location>
</feature>
<feature type="transmembrane region" description="Helical" evidence="9">
    <location>
        <begin position="160"/>
        <end position="181"/>
    </location>
</feature>
<feature type="compositionally biased region" description="Acidic residues" evidence="8">
    <location>
        <begin position="27"/>
        <end position="43"/>
    </location>
</feature>
<dbReference type="CDD" id="cd06550">
    <property type="entry name" value="TM_ABC_iron-siderophores_like"/>
    <property type="match status" value="1"/>
</dbReference>
<feature type="transmembrane region" description="Helical" evidence="9">
    <location>
        <begin position="187"/>
        <end position="206"/>
    </location>
</feature>
<evidence type="ECO:0000256" key="4">
    <source>
        <dbReference type="ARBA" id="ARBA00022475"/>
    </source>
</evidence>
<sequence>MTKLAETDADGADAHAHPSSAVRLEAPDVDSPDVDSPDVDSPVDESTRRRADRGAGDRVRRRLRSSVVLILFAAALGASIIAATFVGTASIGPLDVVAIVLRHIGLDALAPVPPVSPLIDALIWESRLPRVLLAATVGLGLAVSGAVLQSITRNPLAEPYLLGVSSGASTGAVAVMILGLGSGAVSLSMGAFGGALVAFTIVLVLIGGGRVSNPARVVLTGVLVSQFFSAVTSLVLMLNGDADSTRGFTYWLLGSLGGARWEPLIVASAVIVICAVACLLFAPALDAFTFGWDTAASLGISVTQTRVTLMILTALMTAAAVAASGAIGFIGLLVPHVVRLLAGHTHRMLLPLSALGGAIFLIWVDAFARSAFAPHEVPVGVITALLGAPVFAIVLRKAARR</sequence>
<dbReference type="InterPro" id="IPR000522">
    <property type="entry name" value="ABC_transptr_permease_BtuC"/>
</dbReference>
<evidence type="ECO:0000313" key="10">
    <source>
        <dbReference type="EMBL" id="MDQ0643813.1"/>
    </source>
</evidence>
<evidence type="ECO:0000256" key="9">
    <source>
        <dbReference type="SAM" id="Phobius"/>
    </source>
</evidence>
<feature type="transmembrane region" description="Helical" evidence="9">
    <location>
        <begin position="258"/>
        <end position="282"/>
    </location>
</feature>
<comment type="subcellular location">
    <subcellularLocation>
        <location evidence="1">Cell membrane</location>
        <topology evidence="1">Multi-pass membrane protein</topology>
    </subcellularLocation>
</comment>
<feature type="transmembrane region" description="Helical" evidence="9">
    <location>
        <begin position="67"/>
        <end position="91"/>
    </location>
</feature>
<keyword evidence="5 9" id="KW-0812">Transmembrane</keyword>
<dbReference type="PANTHER" id="PTHR30472">
    <property type="entry name" value="FERRIC ENTEROBACTIN TRANSPORT SYSTEM PERMEASE PROTEIN"/>
    <property type="match status" value="1"/>
</dbReference>
<comment type="caution">
    <text evidence="10">The sequence shown here is derived from an EMBL/GenBank/DDBJ whole genome shotgun (WGS) entry which is preliminary data.</text>
</comment>
<comment type="similarity">
    <text evidence="2">Belongs to the binding-protein-dependent transport system permease family. FecCD subfamily.</text>
</comment>
<evidence type="ECO:0000256" key="1">
    <source>
        <dbReference type="ARBA" id="ARBA00004651"/>
    </source>
</evidence>
<dbReference type="PANTHER" id="PTHR30472:SF25">
    <property type="entry name" value="ABC TRANSPORTER PERMEASE PROTEIN MJ0876-RELATED"/>
    <property type="match status" value="1"/>
</dbReference>
<feature type="transmembrane region" description="Helical" evidence="9">
    <location>
        <begin position="377"/>
        <end position="395"/>
    </location>
</feature>
<feature type="transmembrane region" description="Helical" evidence="9">
    <location>
        <begin position="321"/>
        <end position="342"/>
    </location>
</feature>
<evidence type="ECO:0000256" key="2">
    <source>
        <dbReference type="ARBA" id="ARBA00007935"/>
    </source>
</evidence>
<organism evidence="10 11">
    <name type="scientific">Microbacterium murale</name>
    <dbReference type="NCBI Taxonomy" id="1081040"/>
    <lineage>
        <taxon>Bacteria</taxon>
        <taxon>Bacillati</taxon>
        <taxon>Actinomycetota</taxon>
        <taxon>Actinomycetes</taxon>
        <taxon>Micrococcales</taxon>
        <taxon>Microbacteriaceae</taxon>
        <taxon>Microbacterium</taxon>
    </lineage>
</organism>
<keyword evidence="6 9" id="KW-1133">Transmembrane helix</keyword>
<feature type="transmembrane region" description="Helical" evidence="9">
    <location>
        <begin position="131"/>
        <end position="148"/>
    </location>
</feature>
<dbReference type="EMBL" id="JAUSXK010000001">
    <property type="protein sequence ID" value="MDQ0643813.1"/>
    <property type="molecule type" value="Genomic_DNA"/>
</dbReference>
<accession>A0ABU0P8Z3</accession>
<protein>
    <submittedName>
        <fullName evidence="10">Iron complex transport system permease protein</fullName>
    </submittedName>
</protein>
<feature type="region of interest" description="Disordered" evidence="8">
    <location>
        <begin position="1"/>
        <end position="56"/>
    </location>
</feature>
<dbReference type="Proteomes" id="UP001239085">
    <property type="component" value="Unassembled WGS sequence"/>
</dbReference>
<dbReference type="Pfam" id="PF01032">
    <property type="entry name" value="FecCD"/>
    <property type="match status" value="1"/>
</dbReference>
<evidence type="ECO:0000256" key="8">
    <source>
        <dbReference type="SAM" id="MobiDB-lite"/>
    </source>
</evidence>
<evidence type="ECO:0000256" key="3">
    <source>
        <dbReference type="ARBA" id="ARBA00022448"/>
    </source>
</evidence>
<proteinExistence type="inferred from homology"/>
<dbReference type="SUPFAM" id="SSF81345">
    <property type="entry name" value="ABC transporter involved in vitamin B12 uptake, BtuC"/>
    <property type="match status" value="1"/>
</dbReference>
<evidence type="ECO:0000256" key="5">
    <source>
        <dbReference type="ARBA" id="ARBA00022692"/>
    </source>
</evidence>
<evidence type="ECO:0000313" key="11">
    <source>
        <dbReference type="Proteomes" id="UP001239085"/>
    </source>
</evidence>